<dbReference type="RefSeq" id="WP_330929850.1">
    <property type="nucleotide sequence ID" value="NZ_CP119075.1"/>
</dbReference>
<dbReference type="EMBL" id="CP119075">
    <property type="protein sequence ID" value="WED63643.1"/>
    <property type="molecule type" value="Genomic_DNA"/>
</dbReference>
<keyword evidence="1" id="KW-0472">Membrane</keyword>
<evidence type="ECO:0000256" key="1">
    <source>
        <dbReference type="SAM" id="Phobius"/>
    </source>
</evidence>
<dbReference type="AlphaFoldDB" id="A0AAE9ZYN2"/>
<evidence type="ECO:0000313" key="2">
    <source>
        <dbReference type="EMBL" id="WED63643.1"/>
    </source>
</evidence>
<organism evidence="2 3">
    <name type="scientific">Synoicihabitans lomoniglobus</name>
    <dbReference type="NCBI Taxonomy" id="2909285"/>
    <lineage>
        <taxon>Bacteria</taxon>
        <taxon>Pseudomonadati</taxon>
        <taxon>Verrucomicrobiota</taxon>
        <taxon>Opitutia</taxon>
        <taxon>Opitutales</taxon>
        <taxon>Opitutaceae</taxon>
        <taxon>Synoicihabitans</taxon>
    </lineage>
</organism>
<accession>A0AAE9ZYN2</accession>
<keyword evidence="1" id="KW-0812">Transmembrane</keyword>
<feature type="transmembrane region" description="Helical" evidence="1">
    <location>
        <begin position="50"/>
        <end position="70"/>
    </location>
</feature>
<sequence>MTQRDPLSDLLTQWQPAPDAAPEFAARVHARLASAAPAPGVITRILQFPATLPLAAAFAVMIGVASALAISRTQNQNLMADAYARSIDPVQLTASTHVHQP</sequence>
<protein>
    <submittedName>
        <fullName evidence="2">Uncharacterized protein</fullName>
    </submittedName>
</protein>
<gene>
    <name evidence="2" type="ORF">PXH66_15000</name>
</gene>
<dbReference type="Proteomes" id="UP001218638">
    <property type="component" value="Chromosome"/>
</dbReference>
<dbReference type="KEGG" id="slom:PXH66_15000"/>
<proteinExistence type="predicted"/>
<name>A0AAE9ZYN2_9BACT</name>
<keyword evidence="1" id="KW-1133">Transmembrane helix</keyword>
<reference evidence="2" key="1">
    <citation type="submission" date="2023-03" db="EMBL/GenBank/DDBJ databases">
        <title>Lomoglobus Profundus gen. nov., sp. nov., a novel member of the phylum Verrucomicrobia, isolated from deep-marine sediment of South China Sea.</title>
        <authorList>
            <person name="Ahmad T."/>
            <person name="Ishaq S.E."/>
            <person name="Wang F."/>
        </authorList>
    </citation>
    <scope>NUCLEOTIDE SEQUENCE</scope>
    <source>
        <strain evidence="2">LMO-M01</strain>
    </source>
</reference>
<keyword evidence="3" id="KW-1185">Reference proteome</keyword>
<evidence type="ECO:0000313" key="3">
    <source>
        <dbReference type="Proteomes" id="UP001218638"/>
    </source>
</evidence>